<dbReference type="PANTHER" id="PTHR35610:SF7">
    <property type="entry name" value="3-ISOPROPYLMALATE DEHYDRATASE"/>
    <property type="match status" value="1"/>
</dbReference>
<organism evidence="2">
    <name type="scientific">freshwater metagenome</name>
    <dbReference type="NCBI Taxonomy" id="449393"/>
    <lineage>
        <taxon>unclassified sequences</taxon>
        <taxon>metagenomes</taxon>
        <taxon>ecological metagenomes</taxon>
    </lineage>
</organism>
<feature type="region of interest" description="Disordered" evidence="1">
    <location>
        <begin position="238"/>
        <end position="275"/>
    </location>
</feature>
<dbReference type="InterPro" id="IPR019151">
    <property type="entry name" value="Proteasome_assmbl_chaperone_2"/>
</dbReference>
<feature type="compositionally biased region" description="Acidic residues" evidence="1">
    <location>
        <begin position="238"/>
        <end position="252"/>
    </location>
</feature>
<name>A0A6J7EG72_9ZZZZ</name>
<dbReference type="AlphaFoldDB" id="A0A6J7EG72"/>
<evidence type="ECO:0000256" key="1">
    <source>
        <dbReference type="SAM" id="MobiDB-lite"/>
    </source>
</evidence>
<proteinExistence type="predicted"/>
<feature type="compositionally biased region" description="Basic and acidic residues" evidence="1">
    <location>
        <begin position="256"/>
        <end position="275"/>
    </location>
</feature>
<evidence type="ECO:0000313" key="2">
    <source>
        <dbReference type="EMBL" id="CAB4880708.1"/>
    </source>
</evidence>
<sequence>MVCAFDGWNDAGDAASLAVAALISSFGGNDFARIELESFLDLRETRPIIRVVDGEVLDLTWPATTLTAVFAPRAPRDLIVVSGPEPALSWRAYCDVLVDLAESLECSMVVTLGAFLADLPHTRPVPIAGTASDPALSERLGLVPSNYEGPSGVTSALHHAFAKAGVPAVGLWAAVPHYIAAMPNPKAALALVRRLESLTGVIVDAEELEGDAVEHDRQVEQAVQHDSDLRGFVEQLEEAAAEDEPDDSEDIPSGDSIERDVQRFLRQRDVSDDKD</sequence>
<dbReference type="InterPro" id="IPR008492">
    <property type="entry name" value="Rv2714-like"/>
</dbReference>
<dbReference type="Pfam" id="PF09754">
    <property type="entry name" value="PAC2"/>
    <property type="match status" value="1"/>
</dbReference>
<dbReference type="EMBL" id="CAFBLU010000032">
    <property type="protein sequence ID" value="CAB4880708.1"/>
    <property type="molecule type" value="Genomic_DNA"/>
</dbReference>
<accession>A0A6J7EG72</accession>
<dbReference type="InterPro" id="IPR038389">
    <property type="entry name" value="PSMG2_sf"/>
</dbReference>
<dbReference type="Gene3D" id="3.40.50.10900">
    <property type="entry name" value="PAC-like subunit"/>
    <property type="match status" value="1"/>
</dbReference>
<dbReference type="SUPFAM" id="SSF159659">
    <property type="entry name" value="Cgl1923-like"/>
    <property type="match status" value="1"/>
</dbReference>
<protein>
    <submittedName>
        <fullName evidence="2">Unannotated protein</fullName>
    </submittedName>
</protein>
<dbReference type="PANTHER" id="PTHR35610">
    <property type="entry name" value="3-ISOPROPYLMALATE DEHYDRATASE-RELATED"/>
    <property type="match status" value="1"/>
</dbReference>
<reference evidence="2" key="1">
    <citation type="submission" date="2020-05" db="EMBL/GenBank/DDBJ databases">
        <authorList>
            <person name="Chiriac C."/>
            <person name="Salcher M."/>
            <person name="Ghai R."/>
            <person name="Kavagutti S V."/>
        </authorList>
    </citation>
    <scope>NUCLEOTIDE SEQUENCE</scope>
</reference>
<dbReference type="PIRSF" id="PIRSF028754">
    <property type="entry name" value="UCP028754"/>
    <property type="match status" value="1"/>
</dbReference>
<gene>
    <name evidence="2" type="ORF">UFOPK3444_01392</name>
</gene>